<dbReference type="AlphaFoldDB" id="A0A845QAH2"/>
<evidence type="ECO:0000256" key="1">
    <source>
        <dbReference type="ARBA" id="ARBA00000085"/>
    </source>
</evidence>
<evidence type="ECO:0000256" key="5">
    <source>
        <dbReference type="ARBA" id="ARBA00022777"/>
    </source>
</evidence>
<dbReference type="GeneID" id="300656473"/>
<dbReference type="Pfam" id="PF00512">
    <property type="entry name" value="HisKA"/>
    <property type="match status" value="1"/>
</dbReference>
<dbReference type="Gene3D" id="1.10.287.130">
    <property type="match status" value="1"/>
</dbReference>
<organism evidence="9 10">
    <name type="scientific">Pyruvatibacter mobilis</name>
    <dbReference type="NCBI Taxonomy" id="1712261"/>
    <lineage>
        <taxon>Bacteria</taxon>
        <taxon>Pseudomonadati</taxon>
        <taxon>Pseudomonadota</taxon>
        <taxon>Alphaproteobacteria</taxon>
        <taxon>Hyphomicrobiales</taxon>
        <taxon>Parvibaculaceae</taxon>
        <taxon>Pyruvatibacter</taxon>
    </lineage>
</organism>
<proteinExistence type="predicted"/>
<keyword evidence="6" id="KW-0902">Two-component regulatory system</keyword>
<dbReference type="EMBL" id="WXYQ01000005">
    <property type="protein sequence ID" value="NBG95369.1"/>
    <property type="molecule type" value="Genomic_DNA"/>
</dbReference>
<dbReference type="Gene3D" id="3.30.565.10">
    <property type="entry name" value="Histidine kinase-like ATPase, C-terminal domain"/>
    <property type="match status" value="1"/>
</dbReference>
<reference evidence="9 10" key="1">
    <citation type="journal article" date="2016" name="Int. J. Syst. Evol. Microbiol.">
        <title>Pyruvatibacter mobilis gen. nov., sp. nov., a marine bacterium from the culture broth of Picochlorum sp. 122.</title>
        <authorList>
            <person name="Wang G."/>
            <person name="Tang M."/>
            <person name="Wu H."/>
            <person name="Dai S."/>
            <person name="Li T."/>
            <person name="Chen C."/>
            <person name="He H."/>
            <person name="Fan J."/>
            <person name="Xiang W."/>
            <person name="Li X."/>
        </authorList>
    </citation>
    <scope>NUCLEOTIDE SEQUENCE [LARGE SCALE GENOMIC DNA]</scope>
    <source>
        <strain evidence="9 10">GYP-11</strain>
    </source>
</reference>
<evidence type="ECO:0000256" key="7">
    <source>
        <dbReference type="SAM" id="Coils"/>
    </source>
</evidence>
<dbReference type="SUPFAM" id="SSF55781">
    <property type="entry name" value="GAF domain-like"/>
    <property type="match status" value="1"/>
</dbReference>
<dbReference type="PANTHER" id="PTHR43711:SF1">
    <property type="entry name" value="HISTIDINE KINASE 1"/>
    <property type="match status" value="1"/>
</dbReference>
<dbReference type="RefSeq" id="WP_160587368.1">
    <property type="nucleotide sequence ID" value="NZ_BMHN01000001.1"/>
</dbReference>
<dbReference type="InterPro" id="IPR036890">
    <property type="entry name" value="HATPase_C_sf"/>
</dbReference>
<dbReference type="SMART" id="SM00388">
    <property type="entry name" value="HisKA"/>
    <property type="match status" value="1"/>
</dbReference>
<accession>A0A845QAH2</accession>
<feature type="coiled-coil region" evidence="7">
    <location>
        <begin position="147"/>
        <end position="185"/>
    </location>
</feature>
<dbReference type="GO" id="GO:0000155">
    <property type="term" value="F:phosphorelay sensor kinase activity"/>
    <property type="evidence" value="ECO:0007669"/>
    <property type="project" value="InterPro"/>
</dbReference>
<dbReference type="InterPro" id="IPR004358">
    <property type="entry name" value="Sig_transdc_His_kin-like_C"/>
</dbReference>
<keyword evidence="3" id="KW-0597">Phosphoprotein</keyword>
<dbReference type="Pfam" id="PF02518">
    <property type="entry name" value="HATPase_c"/>
    <property type="match status" value="1"/>
</dbReference>
<evidence type="ECO:0000256" key="4">
    <source>
        <dbReference type="ARBA" id="ARBA00022679"/>
    </source>
</evidence>
<gene>
    <name evidence="9" type="ORF">GTQ45_06450</name>
</gene>
<dbReference type="PRINTS" id="PR00344">
    <property type="entry name" value="BCTRLSENSOR"/>
</dbReference>
<sequence>MANPADEPVLLAIAEGVAAHVGEEFLFALVRSLQSAMDVTVAFLTEAVGAPPERAHARFVVRENQTAQGFEYDLAGTPCQRVYEGRTVVIPCDVARLFPVEQGYEGYAGVPLWSADGEVKGHLAVLSETPIESPDQVERILRIYGVRAQAEIERMRLEREREQLIQSLRRTNQRLDRRAAAARAANATKSQLLALAAHDMRGALQTISLRSDAILAALAADAPATDDHIRKAAEKSLEAVDRMSTLIAGMMDRARKETETLPLHRAEVGVADVLSRAIGFNQDHAAGKQMAITVAVPDGLTLSADEDLLIEALDNLVSNAVKYAPPGSAIRVAASPGDARLRFTVEDEGPGLTDDDMARVFGRFQTLSAAPTGGEVATGLGLSLVKAIAEAHGGTAWVENRETSGARFGIDLPR</sequence>
<evidence type="ECO:0000313" key="9">
    <source>
        <dbReference type="EMBL" id="NBG95369.1"/>
    </source>
</evidence>
<keyword evidence="7" id="KW-0175">Coiled coil</keyword>
<keyword evidence="5" id="KW-0418">Kinase</keyword>
<evidence type="ECO:0000313" key="10">
    <source>
        <dbReference type="Proteomes" id="UP000470384"/>
    </source>
</evidence>
<keyword evidence="4" id="KW-0808">Transferase</keyword>
<dbReference type="Proteomes" id="UP000470384">
    <property type="component" value="Unassembled WGS sequence"/>
</dbReference>
<protein>
    <recommendedName>
        <fullName evidence="2">histidine kinase</fullName>
        <ecNumber evidence="2">2.7.13.3</ecNumber>
    </recommendedName>
</protein>
<dbReference type="EC" id="2.7.13.3" evidence="2"/>
<evidence type="ECO:0000259" key="8">
    <source>
        <dbReference type="PROSITE" id="PS50109"/>
    </source>
</evidence>
<dbReference type="InterPro" id="IPR036097">
    <property type="entry name" value="HisK_dim/P_sf"/>
</dbReference>
<evidence type="ECO:0000256" key="6">
    <source>
        <dbReference type="ARBA" id="ARBA00023012"/>
    </source>
</evidence>
<comment type="catalytic activity">
    <reaction evidence="1">
        <text>ATP + protein L-histidine = ADP + protein N-phospho-L-histidine.</text>
        <dbReference type="EC" id="2.7.13.3"/>
    </reaction>
</comment>
<dbReference type="CDD" id="cd00075">
    <property type="entry name" value="HATPase"/>
    <property type="match status" value="1"/>
</dbReference>
<dbReference type="InterPro" id="IPR003594">
    <property type="entry name" value="HATPase_dom"/>
</dbReference>
<dbReference type="InterPro" id="IPR050736">
    <property type="entry name" value="Sensor_HK_Regulatory"/>
</dbReference>
<dbReference type="SUPFAM" id="SSF47384">
    <property type="entry name" value="Homodimeric domain of signal transducing histidine kinase"/>
    <property type="match status" value="1"/>
</dbReference>
<dbReference type="InterPro" id="IPR003661">
    <property type="entry name" value="HisK_dim/P_dom"/>
</dbReference>
<dbReference type="SMART" id="SM00387">
    <property type="entry name" value="HATPase_c"/>
    <property type="match status" value="1"/>
</dbReference>
<keyword evidence="10" id="KW-1185">Reference proteome</keyword>
<evidence type="ECO:0000256" key="2">
    <source>
        <dbReference type="ARBA" id="ARBA00012438"/>
    </source>
</evidence>
<feature type="domain" description="Histidine kinase" evidence="8">
    <location>
        <begin position="195"/>
        <end position="414"/>
    </location>
</feature>
<dbReference type="InterPro" id="IPR005467">
    <property type="entry name" value="His_kinase_dom"/>
</dbReference>
<name>A0A845QAH2_9HYPH</name>
<dbReference type="OrthoDB" id="1931120at2"/>
<evidence type="ECO:0000256" key="3">
    <source>
        <dbReference type="ARBA" id="ARBA00022553"/>
    </source>
</evidence>
<dbReference type="PROSITE" id="PS50109">
    <property type="entry name" value="HIS_KIN"/>
    <property type="match status" value="1"/>
</dbReference>
<dbReference type="SUPFAM" id="SSF55874">
    <property type="entry name" value="ATPase domain of HSP90 chaperone/DNA topoisomerase II/histidine kinase"/>
    <property type="match status" value="1"/>
</dbReference>
<comment type="caution">
    <text evidence="9">The sequence shown here is derived from an EMBL/GenBank/DDBJ whole genome shotgun (WGS) entry which is preliminary data.</text>
</comment>
<dbReference type="PANTHER" id="PTHR43711">
    <property type="entry name" value="TWO-COMPONENT HISTIDINE KINASE"/>
    <property type="match status" value="1"/>
</dbReference>